<accession>A0ABN7RF11</accession>
<proteinExistence type="predicted"/>
<sequence length="51" mass="5786">MSTINNKNSEKVTLSKKENLKVSIGNLQENVIVRKTLRAAEIFKKFPLPSK</sequence>
<protein>
    <submittedName>
        <fullName evidence="1">Uncharacterized protein</fullName>
    </submittedName>
</protein>
<dbReference type="EMBL" id="CAJRAU010000013">
    <property type="protein sequence ID" value="CAG5074726.1"/>
    <property type="molecule type" value="Genomic_DNA"/>
</dbReference>
<name>A0ABN7RF11_9BACT</name>
<comment type="caution">
    <text evidence="1">The sequence shown here is derived from an EMBL/GenBank/DDBJ whole genome shotgun (WGS) entry which is preliminary data.</text>
</comment>
<evidence type="ECO:0000313" key="2">
    <source>
        <dbReference type="Proteomes" id="UP000679725"/>
    </source>
</evidence>
<evidence type="ECO:0000313" key="1">
    <source>
        <dbReference type="EMBL" id="CAG5074726.1"/>
    </source>
</evidence>
<gene>
    <name evidence="1" type="ORF">DYBT9623_05414</name>
</gene>
<organism evidence="1 2">
    <name type="scientific">Dyadobacter linearis</name>
    <dbReference type="NCBI Taxonomy" id="2823330"/>
    <lineage>
        <taxon>Bacteria</taxon>
        <taxon>Pseudomonadati</taxon>
        <taxon>Bacteroidota</taxon>
        <taxon>Cytophagia</taxon>
        <taxon>Cytophagales</taxon>
        <taxon>Spirosomataceae</taxon>
        <taxon>Dyadobacter</taxon>
    </lineage>
</organism>
<reference evidence="1 2" key="1">
    <citation type="submission" date="2021-04" db="EMBL/GenBank/DDBJ databases">
        <authorList>
            <person name="Rodrigo-Torres L."/>
            <person name="Arahal R. D."/>
            <person name="Lucena T."/>
        </authorList>
    </citation>
    <scope>NUCLEOTIDE SEQUENCE [LARGE SCALE GENOMIC DNA]</scope>
    <source>
        <strain evidence="1 2">CECT 9623</strain>
    </source>
</reference>
<keyword evidence="2" id="KW-1185">Reference proteome</keyword>
<dbReference type="Proteomes" id="UP000679725">
    <property type="component" value="Unassembled WGS sequence"/>
</dbReference>